<gene>
    <name evidence="2" type="ORF">CLV78_110148</name>
</gene>
<protein>
    <submittedName>
        <fullName evidence="2">Uncharacterized protein DUF2779</fullName>
    </submittedName>
</protein>
<dbReference type="Proteomes" id="UP000239480">
    <property type="component" value="Unassembled WGS sequence"/>
</dbReference>
<reference evidence="2 3" key="1">
    <citation type="submission" date="2018-03" db="EMBL/GenBank/DDBJ databases">
        <title>Genomic Encyclopedia of Archaeal and Bacterial Type Strains, Phase II (KMG-II): from individual species to whole genera.</title>
        <authorList>
            <person name="Goeker M."/>
        </authorList>
    </citation>
    <scope>NUCLEOTIDE SEQUENCE [LARGE SCALE GENOMIC DNA]</scope>
    <source>
        <strain evidence="2 3">DSM 29328</strain>
    </source>
</reference>
<comment type="caution">
    <text evidence="2">The sequence shown here is derived from an EMBL/GenBank/DDBJ whole genome shotgun (WGS) entry which is preliminary data.</text>
</comment>
<keyword evidence="3" id="KW-1185">Reference proteome</keyword>
<proteinExistence type="predicted"/>
<name>A0A2T0RJB5_9RHOB</name>
<organism evidence="2 3">
    <name type="scientific">Aliiruegeria haliotis</name>
    <dbReference type="NCBI Taxonomy" id="1280846"/>
    <lineage>
        <taxon>Bacteria</taxon>
        <taxon>Pseudomonadati</taxon>
        <taxon>Pseudomonadota</taxon>
        <taxon>Alphaproteobacteria</taxon>
        <taxon>Rhodobacterales</taxon>
        <taxon>Roseobacteraceae</taxon>
        <taxon>Aliiruegeria</taxon>
    </lineage>
</organism>
<sequence length="473" mass="53362">MQVSQTDFMNFLRCPKSLWLLKLKPEVYPHGEFSDYAKKIAAEGYEVEGFVKDLIASRPDATAFSFQSAFQADRGLYARADFTRDNGNGTINLYEVKSSTSVKTGGQHNQIKDVAFQKIAAEEAGARVARVFIVHLNRDYVRDGEIDPEQLLVFADVTQDVSEIEATARSEIDSMLELLGRHEIDETSCDCLNLSKGNHCDCFDYFNPDIPKPSIYSLPRISKSKLQRFVAEERFDLDVIGLDEVTDRQAPVLRAAQSRSPVIDHAEIAAFYSRAEYPIYFLDYETYSSAIPLVDGARPQAPIPFQYSLHIKRKPDDIELEHVEYLAELPAMPLALIEHMERHIGGVGSVVSWHAAFENTQNRSMAGLYPEKAAFLSNLIDRTLDLEDLFKEGYVDIAFGGSTSIKKILPVLAPDLTYEGMDVASGTDAMESWARFISMKDGVEKDELSEAMLEYCRLDTYAMVRIFEEMERL</sequence>
<evidence type="ECO:0000313" key="2">
    <source>
        <dbReference type="EMBL" id="PRY21273.1"/>
    </source>
</evidence>
<dbReference type="InterPro" id="IPR011604">
    <property type="entry name" value="PDDEXK-like_dom_sf"/>
</dbReference>
<dbReference type="EMBL" id="PVTD01000010">
    <property type="protein sequence ID" value="PRY21273.1"/>
    <property type="molecule type" value="Genomic_DNA"/>
</dbReference>
<accession>A0A2T0RJB5</accession>
<evidence type="ECO:0000313" key="3">
    <source>
        <dbReference type="Proteomes" id="UP000239480"/>
    </source>
</evidence>
<feature type="domain" description="DUF2779" evidence="1">
    <location>
        <begin position="280"/>
        <end position="404"/>
    </location>
</feature>
<dbReference type="Gene3D" id="3.90.320.10">
    <property type="match status" value="1"/>
</dbReference>
<dbReference type="Pfam" id="PF11074">
    <property type="entry name" value="DUF2779"/>
    <property type="match status" value="1"/>
</dbReference>
<evidence type="ECO:0000259" key="1">
    <source>
        <dbReference type="Pfam" id="PF11074"/>
    </source>
</evidence>
<dbReference type="InterPro" id="IPR021301">
    <property type="entry name" value="DUF2779"/>
</dbReference>
<dbReference type="AlphaFoldDB" id="A0A2T0RJB5"/>